<dbReference type="InterPro" id="IPR008972">
    <property type="entry name" value="Cupredoxin"/>
</dbReference>
<dbReference type="EMBL" id="MWPX01000061">
    <property type="protein sequence ID" value="OUM46106.1"/>
    <property type="molecule type" value="Genomic_DNA"/>
</dbReference>
<sequence length="72" mass="8237">MVWNVQATPEELNGCNNRLFINEYGIEKSLEVEENLIVFTSEKPGTYMYSCWMGMIHGVIIVKEALEEVKAP</sequence>
<dbReference type="Proteomes" id="UP000195321">
    <property type="component" value="Unassembled WGS sequence"/>
</dbReference>
<dbReference type="RefSeq" id="WP_033671178.1">
    <property type="nucleotide sequence ID" value="NZ_JARHXM010000115.1"/>
</dbReference>
<protein>
    <submittedName>
        <fullName evidence="1">Uncharacterized protein</fullName>
    </submittedName>
</protein>
<dbReference type="AlphaFoldDB" id="A0A1Y3M7L9"/>
<evidence type="ECO:0000313" key="1">
    <source>
        <dbReference type="EMBL" id="OUM46106.1"/>
    </source>
</evidence>
<dbReference type="SUPFAM" id="SSF49503">
    <property type="entry name" value="Cupredoxins"/>
    <property type="match status" value="1"/>
</dbReference>
<organism evidence="1 2">
    <name type="scientific">Bacillus pseudomycoides</name>
    <dbReference type="NCBI Taxonomy" id="64104"/>
    <lineage>
        <taxon>Bacteria</taxon>
        <taxon>Bacillati</taxon>
        <taxon>Bacillota</taxon>
        <taxon>Bacilli</taxon>
        <taxon>Bacillales</taxon>
        <taxon>Bacillaceae</taxon>
        <taxon>Bacillus</taxon>
        <taxon>Bacillus cereus group</taxon>
    </lineage>
</organism>
<accession>A0A1Y3M7L9</accession>
<proteinExistence type="predicted"/>
<evidence type="ECO:0000313" key="2">
    <source>
        <dbReference type="Proteomes" id="UP000195321"/>
    </source>
</evidence>
<gene>
    <name evidence="1" type="ORF">BW425_25605</name>
</gene>
<dbReference type="Gene3D" id="2.60.40.420">
    <property type="entry name" value="Cupredoxins - blue copper proteins"/>
    <property type="match status" value="1"/>
</dbReference>
<comment type="caution">
    <text evidence="1">The sequence shown here is derived from an EMBL/GenBank/DDBJ whole genome shotgun (WGS) entry which is preliminary data.</text>
</comment>
<name>A0A1Y3M7L9_9BACI</name>
<reference evidence="1 2" key="1">
    <citation type="submission" date="2017-02" db="EMBL/GenBank/DDBJ databases">
        <title>Bacillus pseudomycoides isolate FSL K6-0042.</title>
        <authorList>
            <person name="Kovac J."/>
        </authorList>
    </citation>
    <scope>NUCLEOTIDE SEQUENCE [LARGE SCALE GENOMIC DNA]</scope>
    <source>
        <strain evidence="1 2">FSL K6-0042</strain>
    </source>
</reference>